<dbReference type="AlphaFoldDB" id="A0A4R3K9Z5"/>
<gene>
    <name evidence="3" type="ORF">EDD59_10842</name>
</gene>
<sequence length="145" mass="15736">MGINELIHIGYGVYLAILSIIDIRIQRIPVWLVTVGGTVFAAVRIWQPEIPLIVVLGGAVVGVVFLVISKATEEALGYGDSLVILAMGIFLGFWSLLGVLIGAFLLSSFFAAAFLIYRGINKRAGYPFLPFLLVSYCIWLWSGGS</sequence>
<dbReference type="GO" id="GO:0016020">
    <property type="term" value="C:membrane"/>
    <property type="evidence" value="ECO:0007669"/>
    <property type="project" value="InterPro"/>
</dbReference>
<proteinExistence type="predicted"/>
<evidence type="ECO:0000313" key="4">
    <source>
        <dbReference type="Proteomes" id="UP000295726"/>
    </source>
</evidence>
<feature type="transmembrane region" description="Helical" evidence="1">
    <location>
        <begin position="99"/>
        <end position="117"/>
    </location>
</feature>
<feature type="transmembrane region" description="Helical" evidence="1">
    <location>
        <begin position="75"/>
        <end position="93"/>
    </location>
</feature>
<comment type="caution">
    <text evidence="3">The sequence shown here is derived from an EMBL/GenBank/DDBJ whole genome shotgun (WGS) entry which is preliminary data.</text>
</comment>
<feature type="domain" description="Prepilin type IV endopeptidase peptidase" evidence="2">
    <location>
        <begin position="13"/>
        <end position="114"/>
    </location>
</feature>
<keyword evidence="4" id="KW-1185">Reference proteome</keyword>
<dbReference type="RefSeq" id="WP_132380445.1">
    <property type="nucleotide sequence ID" value="NZ_DAIPCY010000036.1"/>
</dbReference>
<evidence type="ECO:0000313" key="3">
    <source>
        <dbReference type="EMBL" id="TCS79461.1"/>
    </source>
</evidence>
<feature type="transmembrane region" description="Helical" evidence="1">
    <location>
        <begin position="52"/>
        <end position="68"/>
    </location>
</feature>
<dbReference type="OrthoDB" id="2067602at2"/>
<feature type="transmembrane region" description="Helical" evidence="1">
    <location>
        <begin position="124"/>
        <end position="142"/>
    </location>
</feature>
<dbReference type="GO" id="GO:0004190">
    <property type="term" value="F:aspartic-type endopeptidase activity"/>
    <property type="evidence" value="ECO:0007669"/>
    <property type="project" value="InterPro"/>
</dbReference>
<accession>A0A4R3K9Z5</accession>
<feature type="transmembrane region" description="Helical" evidence="1">
    <location>
        <begin position="30"/>
        <end position="46"/>
    </location>
</feature>
<dbReference type="EMBL" id="SLZZ01000008">
    <property type="protein sequence ID" value="TCS79461.1"/>
    <property type="molecule type" value="Genomic_DNA"/>
</dbReference>
<organism evidence="3 4">
    <name type="scientific">Muricomes intestini</name>
    <dbReference type="NCBI Taxonomy" id="1796634"/>
    <lineage>
        <taxon>Bacteria</taxon>
        <taxon>Bacillati</taxon>
        <taxon>Bacillota</taxon>
        <taxon>Clostridia</taxon>
        <taxon>Lachnospirales</taxon>
        <taxon>Lachnospiraceae</taxon>
        <taxon>Muricomes</taxon>
    </lineage>
</organism>
<keyword evidence="1" id="KW-0812">Transmembrane</keyword>
<keyword evidence="1" id="KW-0472">Membrane</keyword>
<reference evidence="3 4" key="1">
    <citation type="submission" date="2019-03" db="EMBL/GenBank/DDBJ databases">
        <title>Genomic Encyclopedia of Type Strains, Phase IV (KMG-IV): sequencing the most valuable type-strain genomes for metagenomic binning, comparative biology and taxonomic classification.</title>
        <authorList>
            <person name="Goeker M."/>
        </authorList>
    </citation>
    <scope>NUCLEOTIDE SEQUENCE [LARGE SCALE GENOMIC DNA]</scope>
    <source>
        <strain evidence="3 4">DSM 29489</strain>
    </source>
</reference>
<protein>
    <submittedName>
        <fullName evidence="3">Type IV leader peptidase family protein</fullName>
    </submittedName>
</protein>
<keyword evidence="1" id="KW-1133">Transmembrane helix</keyword>
<feature type="transmembrane region" description="Helical" evidence="1">
    <location>
        <begin position="6"/>
        <end position="23"/>
    </location>
</feature>
<evidence type="ECO:0000256" key="1">
    <source>
        <dbReference type="SAM" id="Phobius"/>
    </source>
</evidence>
<name>A0A4R3K9Z5_9FIRM</name>
<dbReference type="InterPro" id="IPR000045">
    <property type="entry name" value="Prepilin_IV_endopep_pep"/>
</dbReference>
<dbReference type="Pfam" id="PF01478">
    <property type="entry name" value="Peptidase_A24"/>
    <property type="match status" value="1"/>
</dbReference>
<dbReference type="Proteomes" id="UP000295726">
    <property type="component" value="Unassembled WGS sequence"/>
</dbReference>
<dbReference type="Gene3D" id="1.20.120.1220">
    <property type="match status" value="1"/>
</dbReference>
<evidence type="ECO:0000259" key="2">
    <source>
        <dbReference type="Pfam" id="PF01478"/>
    </source>
</evidence>